<sequence length="143" mass="15780">MLRWFFRWAHDQPGLVRISIAVAVGAVSGWISNELGNFQKPLHPCATVGWALAFFIGIFQRNRLHRTLSFAVSRTTNETSPRGEPVVIGCITMSRAGPNFLLTKVAAPHHRLTRPICLGGVSALGYALMKLYPPIRQQSEGLS</sequence>
<evidence type="ECO:0000313" key="2">
    <source>
        <dbReference type="EMBL" id="MFC3614828.1"/>
    </source>
</evidence>
<dbReference type="RefSeq" id="WP_386736107.1">
    <property type="nucleotide sequence ID" value="NZ_JBHRXI010000015.1"/>
</dbReference>
<proteinExistence type="predicted"/>
<comment type="caution">
    <text evidence="2">The sequence shown here is derived from an EMBL/GenBank/DDBJ whole genome shotgun (WGS) entry which is preliminary data.</text>
</comment>
<keyword evidence="1" id="KW-0812">Transmembrane</keyword>
<protein>
    <submittedName>
        <fullName evidence="2">Uncharacterized protein</fullName>
    </submittedName>
</protein>
<feature type="transmembrane region" description="Helical" evidence="1">
    <location>
        <begin position="14"/>
        <end position="32"/>
    </location>
</feature>
<gene>
    <name evidence="2" type="ORF">ACFORG_13735</name>
</gene>
<dbReference type="EMBL" id="JBHRXI010000015">
    <property type="protein sequence ID" value="MFC3614828.1"/>
    <property type="molecule type" value="Genomic_DNA"/>
</dbReference>
<feature type="transmembrane region" description="Helical" evidence="1">
    <location>
        <begin position="38"/>
        <end position="59"/>
    </location>
</feature>
<name>A0ABV7TKX0_9RHOB</name>
<organism evidence="2 3">
    <name type="scientific">Lutimaribacter marinistellae</name>
    <dbReference type="NCBI Taxonomy" id="1820329"/>
    <lineage>
        <taxon>Bacteria</taxon>
        <taxon>Pseudomonadati</taxon>
        <taxon>Pseudomonadota</taxon>
        <taxon>Alphaproteobacteria</taxon>
        <taxon>Rhodobacterales</taxon>
        <taxon>Roseobacteraceae</taxon>
        <taxon>Lutimaribacter</taxon>
    </lineage>
</organism>
<keyword evidence="3" id="KW-1185">Reference proteome</keyword>
<evidence type="ECO:0000256" key="1">
    <source>
        <dbReference type="SAM" id="Phobius"/>
    </source>
</evidence>
<accession>A0ABV7TKX0</accession>
<keyword evidence="1" id="KW-0472">Membrane</keyword>
<dbReference type="Proteomes" id="UP001595629">
    <property type="component" value="Unassembled WGS sequence"/>
</dbReference>
<reference evidence="3" key="1">
    <citation type="journal article" date="2019" name="Int. J. Syst. Evol. Microbiol.">
        <title>The Global Catalogue of Microorganisms (GCM) 10K type strain sequencing project: providing services to taxonomists for standard genome sequencing and annotation.</title>
        <authorList>
            <consortium name="The Broad Institute Genomics Platform"/>
            <consortium name="The Broad Institute Genome Sequencing Center for Infectious Disease"/>
            <person name="Wu L."/>
            <person name="Ma J."/>
        </authorList>
    </citation>
    <scope>NUCLEOTIDE SEQUENCE [LARGE SCALE GENOMIC DNA]</scope>
    <source>
        <strain evidence="3">KCTC 42911</strain>
    </source>
</reference>
<evidence type="ECO:0000313" key="3">
    <source>
        <dbReference type="Proteomes" id="UP001595629"/>
    </source>
</evidence>
<keyword evidence="1" id="KW-1133">Transmembrane helix</keyword>